<dbReference type="Gene3D" id="3.40.50.150">
    <property type="entry name" value="Vaccinia Virus protein VP39"/>
    <property type="match status" value="1"/>
</dbReference>
<dbReference type="RefSeq" id="WP_171113141.1">
    <property type="nucleotide sequence ID" value="NZ_CP053097.1"/>
</dbReference>
<keyword evidence="1" id="KW-0808">Transferase</keyword>
<sequence length="263" mass="31021">MIQKEKLIVWALYDDAESSYKNSIKDFNNKTQPYQLEVHSIGINDIEFKKNKLYHYHRIDLSITNFDLFQQLNLLPKPDIILASPPCESWSSADCDGRMFRGLDSEGNWIVKNFAYYDEYNKRSHPVKRRYFNQKERSRLMGEGTIGATIMIIKHFNPKVWVIENPKTSKSWDFQEKHWAFEGFMNLTYYASYDDNFSLKPTIFKSNIELNLKTNKPYKTNSNHMAKGSYSKRSSIPLNLIKDIVIDSIEYINKIKGNKNERK</sequence>
<dbReference type="SUPFAM" id="SSF53335">
    <property type="entry name" value="S-adenosyl-L-methionine-dependent methyltransferases"/>
    <property type="match status" value="1"/>
</dbReference>
<protein>
    <submittedName>
        <fullName evidence="1">DNA methyltransferase</fullName>
    </submittedName>
</protein>
<proteinExistence type="predicted"/>
<organism evidence="1 2">
    <name type="scientific">Mycoplasma miroungirhinis</name>
    <dbReference type="NCBI Taxonomy" id="754516"/>
    <lineage>
        <taxon>Bacteria</taxon>
        <taxon>Bacillati</taxon>
        <taxon>Mycoplasmatota</taxon>
        <taxon>Mollicutes</taxon>
        <taxon>Mycoplasmataceae</taxon>
        <taxon>Mycoplasma</taxon>
    </lineage>
</organism>
<dbReference type="GO" id="GO:0008168">
    <property type="term" value="F:methyltransferase activity"/>
    <property type="evidence" value="ECO:0007669"/>
    <property type="project" value="UniProtKB-KW"/>
</dbReference>
<reference evidence="1 2" key="1">
    <citation type="submission" date="2020-05" db="EMBL/GenBank/DDBJ databases">
        <title>Novel Mycoplasma species detected in Mirounga angustirostris (northern elephant seal) from the USA.</title>
        <authorList>
            <person name="Volokhov D.V."/>
        </authorList>
    </citation>
    <scope>NUCLEOTIDE SEQUENCE [LARGE SCALE GENOMIC DNA]</scope>
    <source>
        <strain evidence="1 2">Mirounga ES2806-NAS</strain>
    </source>
</reference>
<dbReference type="GO" id="GO:0032259">
    <property type="term" value="P:methylation"/>
    <property type="evidence" value="ECO:0007669"/>
    <property type="project" value="UniProtKB-KW"/>
</dbReference>
<dbReference type="InterPro" id="IPR029063">
    <property type="entry name" value="SAM-dependent_MTases_sf"/>
</dbReference>
<keyword evidence="2" id="KW-1185">Reference proteome</keyword>
<accession>A0A6M4JGW0</accession>
<gene>
    <name evidence="1" type="ORF">HLA92_02290</name>
</gene>
<evidence type="ECO:0000313" key="1">
    <source>
        <dbReference type="EMBL" id="QJR44252.1"/>
    </source>
</evidence>
<name>A0A6M4JGW0_9MOLU</name>
<dbReference type="EMBL" id="CP053097">
    <property type="protein sequence ID" value="QJR44252.1"/>
    <property type="molecule type" value="Genomic_DNA"/>
</dbReference>
<dbReference type="Proteomes" id="UP000502118">
    <property type="component" value="Chromosome"/>
</dbReference>
<dbReference type="AlphaFoldDB" id="A0A6M4JGW0"/>
<evidence type="ECO:0000313" key="2">
    <source>
        <dbReference type="Proteomes" id="UP000502118"/>
    </source>
</evidence>
<keyword evidence="1" id="KW-0489">Methyltransferase</keyword>
<dbReference type="KEGG" id="mmio:HLA92_02290"/>